<dbReference type="SUPFAM" id="SSF53474">
    <property type="entry name" value="alpha/beta-Hydrolases"/>
    <property type="match status" value="1"/>
</dbReference>
<name>A0ABV0CZY8_9SPHN</name>
<protein>
    <submittedName>
        <fullName evidence="4">CocE/NonD family hydrolase</fullName>
    </submittedName>
</protein>
<keyword evidence="1 4" id="KW-0378">Hydrolase</keyword>
<keyword evidence="5" id="KW-1185">Reference proteome</keyword>
<evidence type="ECO:0000256" key="2">
    <source>
        <dbReference type="SAM" id="MobiDB-lite"/>
    </source>
</evidence>
<sequence>MTELAPEFRPIMRPGVDPASAPHKPPLPPAGYRQEMRAGLLFEQNVPIVLRDGVEIYADIYRPEGAADLPVLLSWSPYGKHAKSNQVFWPASGVNPEWLSPETPFEGPDPVFWCPAGYAVAIVDPRGAWLSGGDFHHNGMTEAQDCAEVIEFLAARDWASGMVGMTGVSYLACIQYLVAPLKPPALKALNPWEGFADWYREFAFHGGIPETGFAPRASDNIQYSLNRTENTWANIQAHPLYNPFWQSKELALEEITQPSYVVASWADQGLHTRGTFEAFRRMASTDKWLEAHGQKKWAHYYLAESRKRRLAFFDHFLKQPGTVVPAWPKVRLEVRERYGKAQERTASDWPLPQTDYVRLALRDDGTMVQGPEGSGTVEYDATAGRAVFDHVFTERTELTGYAKLVLEVEARGASDMDLFVALEKIDREGDKVGFGFYAFFEDGPVALGWLRASHRALDPERSSEFQPFHLHDREELLSEGEKALVEIEIWPSSTLFEAGESLRLIVQGRDIYDEGLPNLPFARHESLRNAGTHVLHCERSYLQVPKIPLERGAT</sequence>
<evidence type="ECO:0000313" key="4">
    <source>
        <dbReference type="EMBL" id="MEN7538281.1"/>
    </source>
</evidence>
<dbReference type="PANTHER" id="PTHR43056:SF10">
    <property type="entry name" value="COCE_NOND FAMILY, PUTATIVE (AFU_ORTHOLOGUE AFUA_7G00600)-RELATED"/>
    <property type="match status" value="1"/>
</dbReference>
<proteinExistence type="predicted"/>
<dbReference type="InterPro" id="IPR005674">
    <property type="entry name" value="CocE/Ser_esterase"/>
</dbReference>
<dbReference type="SUPFAM" id="SSF49785">
    <property type="entry name" value="Galactose-binding domain-like"/>
    <property type="match status" value="1"/>
</dbReference>
<dbReference type="GO" id="GO:0016787">
    <property type="term" value="F:hydrolase activity"/>
    <property type="evidence" value="ECO:0007669"/>
    <property type="project" value="UniProtKB-KW"/>
</dbReference>
<accession>A0ABV0CZY8</accession>
<reference evidence="4 5" key="1">
    <citation type="submission" date="2024-05" db="EMBL/GenBank/DDBJ databases">
        <authorList>
            <person name="Park S."/>
        </authorList>
    </citation>
    <scope>NUCLEOTIDE SEQUENCE [LARGE SCALE GENOMIC DNA]</scope>
    <source>
        <strain evidence="4 5">DGU5</strain>
    </source>
</reference>
<dbReference type="PANTHER" id="PTHR43056">
    <property type="entry name" value="PEPTIDASE S9 PROLYL OLIGOPEPTIDASE"/>
    <property type="match status" value="1"/>
</dbReference>
<dbReference type="InterPro" id="IPR029058">
    <property type="entry name" value="AB_hydrolase_fold"/>
</dbReference>
<dbReference type="EMBL" id="JBDLBR010000005">
    <property type="protein sequence ID" value="MEN7538281.1"/>
    <property type="molecule type" value="Genomic_DNA"/>
</dbReference>
<evidence type="ECO:0000313" key="5">
    <source>
        <dbReference type="Proteomes" id="UP001484535"/>
    </source>
</evidence>
<dbReference type="NCBIfam" id="TIGR00976">
    <property type="entry name" value="CocE_NonD"/>
    <property type="match status" value="1"/>
</dbReference>
<dbReference type="InterPro" id="IPR008979">
    <property type="entry name" value="Galactose-bd-like_sf"/>
</dbReference>
<dbReference type="Gene3D" id="3.40.50.1820">
    <property type="entry name" value="alpha/beta hydrolase"/>
    <property type="match status" value="1"/>
</dbReference>
<dbReference type="Gene3D" id="2.60.120.260">
    <property type="entry name" value="Galactose-binding domain-like"/>
    <property type="match status" value="1"/>
</dbReference>
<dbReference type="Proteomes" id="UP001484535">
    <property type="component" value="Unassembled WGS sequence"/>
</dbReference>
<dbReference type="RefSeq" id="WP_346785739.1">
    <property type="nucleotide sequence ID" value="NZ_JBDLBR010000005.1"/>
</dbReference>
<dbReference type="InterPro" id="IPR000383">
    <property type="entry name" value="Xaa-Pro-like_dom"/>
</dbReference>
<feature type="region of interest" description="Disordered" evidence="2">
    <location>
        <begin position="1"/>
        <end position="25"/>
    </location>
</feature>
<comment type="caution">
    <text evidence="4">The sequence shown here is derived from an EMBL/GenBank/DDBJ whole genome shotgun (WGS) entry which is preliminary data.</text>
</comment>
<dbReference type="SMART" id="SM00939">
    <property type="entry name" value="PepX_C"/>
    <property type="match status" value="1"/>
</dbReference>
<gene>
    <name evidence="4" type="ORF">ABDJ38_13955</name>
</gene>
<dbReference type="Gene3D" id="1.10.3020.20">
    <property type="match status" value="1"/>
</dbReference>
<organism evidence="4 5">
    <name type="scientific">Aurantiacibacter flavus</name>
    <dbReference type="NCBI Taxonomy" id="3145232"/>
    <lineage>
        <taxon>Bacteria</taxon>
        <taxon>Pseudomonadati</taxon>
        <taxon>Pseudomonadota</taxon>
        <taxon>Alphaproteobacteria</taxon>
        <taxon>Sphingomonadales</taxon>
        <taxon>Erythrobacteraceae</taxon>
        <taxon>Aurantiacibacter</taxon>
    </lineage>
</organism>
<feature type="domain" description="Xaa-Pro dipeptidyl-peptidase C-terminal" evidence="3">
    <location>
        <begin position="310"/>
        <end position="543"/>
    </location>
</feature>
<evidence type="ECO:0000259" key="3">
    <source>
        <dbReference type="SMART" id="SM00939"/>
    </source>
</evidence>
<dbReference type="InterPro" id="IPR050585">
    <property type="entry name" value="Xaa-Pro_dipeptidyl-ppase/CocE"/>
</dbReference>
<dbReference type="InterPro" id="IPR013736">
    <property type="entry name" value="Xaa-Pro_dipept_C"/>
</dbReference>
<evidence type="ECO:0000256" key="1">
    <source>
        <dbReference type="ARBA" id="ARBA00022801"/>
    </source>
</evidence>
<dbReference type="Pfam" id="PF02129">
    <property type="entry name" value="Peptidase_S15"/>
    <property type="match status" value="2"/>
</dbReference>
<dbReference type="Pfam" id="PF08530">
    <property type="entry name" value="PepX_C"/>
    <property type="match status" value="1"/>
</dbReference>